<evidence type="ECO:0000313" key="1">
    <source>
        <dbReference type="EMBL" id="KIL66748.1"/>
    </source>
</evidence>
<dbReference type="EMBL" id="KN818234">
    <property type="protein sequence ID" value="KIL66748.1"/>
    <property type="molecule type" value="Genomic_DNA"/>
</dbReference>
<name>A0A0C2XD35_AMAMK</name>
<proteinExistence type="predicted"/>
<dbReference type="AlphaFoldDB" id="A0A0C2XD35"/>
<gene>
    <name evidence="1" type="ORF">M378DRAFT_160225</name>
</gene>
<protein>
    <submittedName>
        <fullName evidence="1">Uncharacterized protein</fullName>
    </submittedName>
</protein>
<dbReference type="Proteomes" id="UP000054549">
    <property type="component" value="Unassembled WGS sequence"/>
</dbReference>
<evidence type="ECO:0000313" key="2">
    <source>
        <dbReference type="Proteomes" id="UP000054549"/>
    </source>
</evidence>
<reference evidence="1 2" key="1">
    <citation type="submission" date="2014-04" db="EMBL/GenBank/DDBJ databases">
        <title>Evolutionary Origins and Diversification of the Mycorrhizal Mutualists.</title>
        <authorList>
            <consortium name="DOE Joint Genome Institute"/>
            <consortium name="Mycorrhizal Genomics Consortium"/>
            <person name="Kohler A."/>
            <person name="Kuo A."/>
            <person name="Nagy L.G."/>
            <person name="Floudas D."/>
            <person name="Copeland A."/>
            <person name="Barry K.W."/>
            <person name="Cichocki N."/>
            <person name="Veneault-Fourrey C."/>
            <person name="LaButti K."/>
            <person name="Lindquist E.A."/>
            <person name="Lipzen A."/>
            <person name="Lundell T."/>
            <person name="Morin E."/>
            <person name="Murat C."/>
            <person name="Riley R."/>
            <person name="Ohm R."/>
            <person name="Sun H."/>
            <person name="Tunlid A."/>
            <person name="Henrissat B."/>
            <person name="Grigoriev I.V."/>
            <person name="Hibbett D.S."/>
            <person name="Martin F."/>
        </authorList>
    </citation>
    <scope>NUCLEOTIDE SEQUENCE [LARGE SCALE GENOMIC DNA]</scope>
    <source>
        <strain evidence="1 2">Koide BX008</strain>
    </source>
</reference>
<dbReference type="HOGENOM" id="CLU_2621503_0_0_1"/>
<sequence length="78" mass="8401">MASPALPIDSGEVQSANLLIPAHIVILYNRSTRITSVGINVSIWNWERFLQCVSASYLNLPGCACTEVPIRGAGFIPS</sequence>
<dbReference type="InParanoid" id="A0A0C2XD35"/>
<organism evidence="1 2">
    <name type="scientific">Amanita muscaria (strain Koide BX008)</name>
    <dbReference type="NCBI Taxonomy" id="946122"/>
    <lineage>
        <taxon>Eukaryota</taxon>
        <taxon>Fungi</taxon>
        <taxon>Dikarya</taxon>
        <taxon>Basidiomycota</taxon>
        <taxon>Agaricomycotina</taxon>
        <taxon>Agaricomycetes</taxon>
        <taxon>Agaricomycetidae</taxon>
        <taxon>Agaricales</taxon>
        <taxon>Pluteineae</taxon>
        <taxon>Amanitaceae</taxon>
        <taxon>Amanita</taxon>
    </lineage>
</organism>
<accession>A0A0C2XD35</accession>
<keyword evidence="2" id="KW-1185">Reference proteome</keyword>